<feature type="transmembrane region" description="Helical" evidence="2">
    <location>
        <begin position="376"/>
        <end position="397"/>
    </location>
</feature>
<reference evidence="4" key="1">
    <citation type="submission" date="2017-11" db="EMBL/GenBank/DDBJ databases">
        <title>The sensing device of the deep-sea amphipod.</title>
        <authorList>
            <person name="Kobayashi H."/>
            <person name="Nagahama T."/>
            <person name="Arai W."/>
            <person name="Sasagawa Y."/>
            <person name="Umeda M."/>
            <person name="Hayashi T."/>
            <person name="Nikaido I."/>
            <person name="Watanabe H."/>
            <person name="Oguri K."/>
            <person name="Kitazato H."/>
            <person name="Fujioka K."/>
            <person name="Kido Y."/>
            <person name="Takami H."/>
        </authorList>
    </citation>
    <scope>NUCLEOTIDE SEQUENCE</scope>
    <source>
        <tissue evidence="4">Whole body</tissue>
    </source>
</reference>
<dbReference type="PANTHER" id="PTHR11360">
    <property type="entry name" value="MONOCARBOXYLATE TRANSPORTER"/>
    <property type="match status" value="1"/>
</dbReference>
<keyword evidence="2" id="KW-0472">Membrane</keyword>
<dbReference type="Gene3D" id="1.20.1250.20">
    <property type="entry name" value="MFS general substrate transporter like domains"/>
    <property type="match status" value="1"/>
</dbReference>
<dbReference type="InterPro" id="IPR036259">
    <property type="entry name" value="MFS_trans_sf"/>
</dbReference>
<feature type="transmembrane region" description="Helical" evidence="2">
    <location>
        <begin position="569"/>
        <end position="594"/>
    </location>
</feature>
<feature type="compositionally biased region" description="Polar residues" evidence="1">
    <location>
        <begin position="115"/>
        <end position="156"/>
    </location>
</feature>
<dbReference type="AlphaFoldDB" id="A0A2P2I2K3"/>
<keyword evidence="2" id="KW-1133">Transmembrane helix</keyword>
<name>A0A2P2I2K3_9CRUS</name>
<evidence type="ECO:0000313" key="4">
    <source>
        <dbReference type="EMBL" id="LAC20718.1"/>
    </source>
</evidence>
<dbReference type="EMBL" id="IACF01002583">
    <property type="protein sequence ID" value="LAB68231.1"/>
    <property type="molecule type" value="mRNA"/>
</dbReference>
<evidence type="ECO:0000313" key="3">
    <source>
        <dbReference type="EMBL" id="LAB68231.1"/>
    </source>
</evidence>
<feature type="transmembrane region" description="Helical" evidence="2">
    <location>
        <begin position="439"/>
        <end position="459"/>
    </location>
</feature>
<reference evidence="3" key="2">
    <citation type="journal article" date="2018" name="Biosci. Biotechnol. Biochem.">
        <title>Polysaccharide hydrolase of the hadal zone amphipods Hirondellea gigas.</title>
        <authorList>
            <person name="Kobayashi H."/>
            <person name="Nagahama T."/>
            <person name="Arai W."/>
            <person name="Sasagawa Y."/>
            <person name="Umeda M."/>
            <person name="Hayashi T."/>
            <person name="Nikaido I."/>
            <person name="Watanabe H."/>
            <person name="Oguri K."/>
            <person name="Kitazato H."/>
            <person name="Fujioka K."/>
            <person name="Kido Y."/>
            <person name="Takami H."/>
        </authorList>
    </citation>
    <scope>NUCLEOTIDE SEQUENCE</scope>
    <source>
        <tissue evidence="3">Whole body</tissue>
    </source>
</reference>
<feature type="transmembrane region" description="Helical" evidence="2">
    <location>
        <begin position="635"/>
        <end position="655"/>
    </location>
</feature>
<protein>
    <submittedName>
        <fullName evidence="3">Monocarboxylate transporter 6-like</fullName>
    </submittedName>
</protein>
<dbReference type="Pfam" id="PF07690">
    <property type="entry name" value="MFS_1"/>
    <property type="match status" value="1"/>
</dbReference>
<feature type="region of interest" description="Disordered" evidence="1">
    <location>
        <begin position="230"/>
        <end position="254"/>
    </location>
</feature>
<feature type="transmembrane region" description="Helical" evidence="2">
    <location>
        <begin position="661"/>
        <end position="684"/>
    </location>
</feature>
<feature type="compositionally biased region" description="Polar residues" evidence="1">
    <location>
        <begin position="91"/>
        <end position="107"/>
    </location>
</feature>
<feature type="transmembrane region" description="Helical" evidence="2">
    <location>
        <begin position="465"/>
        <end position="488"/>
    </location>
</feature>
<accession>A0A2P2I2K3</accession>
<dbReference type="InterPro" id="IPR011701">
    <property type="entry name" value="MFS"/>
</dbReference>
<sequence length="758" mass="82885">MDKLRKVWGQKDTSKRDKVKFSRFTNRTSSSKKGAALVGKVPTIFVTTPSNNQLIRPIPGQDTNQLDHDKNVQVSSNEVSTPPEYGINIPTAESNSPVLNYNKVSQVDQKKCSPDSKNSQVSNQLHNEKSNSATGRNGKETCSTPTNDRFNQNTDQTGDIIESNVHVDSKHHKGTKLPNLADIENNSTINLRKGNEFIQVTIESSFENQSLPQTDNSNYTKTDYDHNALESNLPGIENNRYSKPEDDSITSNSFKDKTVEIDSNRYATNGEDINSFEEASLELRNRQLAPSSVEEVGGLSHATVVAPDGGWGWLVLAGCVYNGMLLTSLSSCFGVLFRDVMVDMGVSSINVAWILNVHVFLWNLVAILAAPICKHVDWRIVGCTGAFVVSLAFIAMSQLVTPIFIFFMFSIVIGMAGGITTVMCFVILPLYFNKRRGMASSFFLAGAALGQIVIPLTIRNLQDEFGFAGATLIHGGILLNCCVAAALFRPLNKTRKEYLKKNSSSRSNGIAESNNENTINLLEATNPSHNTQLRSKTRNNSCFRTAYKVCSDIASTTIKNMKELKNPRMILVTLSLSFIVIGYINFISMVPFALMSQNYTAQDASLSVSLSGVGNVLTRIIISFIIDKNWFNKRAAYISGCLLTSGCAFMFPLLINNLHLLWANMVGWGVGVGLANSVYVVLLIDVVGMQGYEAGVSITCLMLAFISLVAGPAIGLVADATSYLVSIYACAALKLCSVIVWMFIPCTSTRHAQNTATT</sequence>
<feature type="transmembrane region" description="Helical" evidence="2">
    <location>
        <begin position="696"/>
        <end position="717"/>
    </location>
</feature>
<dbReference type="PANTHER" id="PTHR11360:SF306">
    <property type="entry name" value="RE01051P"/>
    <property type="match status" value="1"/>
</dbReference>
<proteinExistence type="evidence at transcript level"/>
<organism evidence="3">
    <name type="scientific">Hirondellea gigas</name>
    <dbReference type="NCBI Taxonomy" id="1518452"/>
    <lineage>
        <taxon>Eukaryota</taxon>
        <taxon>Metazoa</taxon>
        <taxon>Ecdysozoa</taxon>
        <taxon>Arthropoda</taxon>
        <taxon>Crustacea</taxon>
        <taxon>Multicrustacea</taxon>
        <taxon>Malacostraca</taxon>
        <taxon>Eumalacostraca</taxon>
        <taxon>Peracarida</taxon>
        <taxon>Amphipoda</taxon>
        <taxon>Amphilochidea</taxon>
        <taxon>Lysianassida</taxon>
        <taxon>Lysianassidira</taxon>
        <taxon>Lysianassoidea</taxon>
        <taxon>Lysianassidae</taxon>
        <taxon>Hirondellea</taxon>
    </lineage>
</organism>
<feature type="transmembrane region" description="Helical" evidence="2">
    <location>
        <begin position="606"/>
        <end position="626"/>
    </location>
</feature>
<feature type="transmembrane region" description="Helical" evidence="2">
    <location>
        <begin position="313"/>
        <end position="337"/>
    </location>
</feature>
<feature type="transmembrane region" description="Helical" evidence="2">
    <location>
        <begin position="723"/>
        <end position="744"/>
    </location>
</feature>
<feature type="region of interest" description="Disordered" evidence="1">
    <location>
        <begin position="75"/>
        <end position="156"/>
    </location>
</feature>
<dbReference type="GO" id="GO:0008028">
    <property type="term" value="F:monocarboxylic acid transmembrane transporter activity"/>
    <property type="evidence" value="ECO:0007669"/>
    <property type="project" value="TreeGrafter"/>
</dbReference>
<keyword evidence="2" id="KW-0812">Transmembrane</keyword>
<evidence type="ECO:0000256" key="2">
    <source>
        <dbReference type="SAM" id="Phobius"/>
    </source>
</evidence>
<dbReference type="InterPro" id="IPR050327">
    <property type="entry name" value="Proton-linked_MCT"/>
</dbReference>
<evidence type="ECO:0000256" key="1">
    <source>
        <dbReference type="SAM" id="MobiDB-lite"/>
    </source>
</evidence>
<feature type="transmembrane region" description="Helical" evidence="2">
    <location>
        <begin position="403"/>
        <end position="432"/>
    </location>
</feature>
<dbReference type="SUPFAM" id="SSF103473">
    <property type="entry name" value="MFS general substrate transporter"/>
    <property type="match status" value="1"/>
</dbReference>
<feature type="transmembrane region" description="Helical" evidence="2">
    <location>
        <begin position="349"/>
        <end position="369"/>
    </location>
</feature>
<dbReference type="EMBL" id="IACT01001366">
    <property type="protein sequence ID" value="LAC20718.1"/>
    <property type="molecule type" value="mRNA"/>
</dbReference>